<comment type="caution">
    <text evidence="3">The sequence shown here is derived from an EMBL/GenBank/DDBJ whole genome shotgun (WGS) entry which is preliminary data.</text>
</comment>
<dbReference type="RefSeq" id="WP_058494430.1">
    <property type="nucleotide sequence ID" value="NZ_CAAAIU010000006.1"/>
</dbReference>
<keyword evidence="2" id="KW-1133">Transmembrane helix</keyword>
<keyword evidence="2" id="KW-0472">Membrane</keyword>
<gene>
    <name evidence="3" type="ORF">Ldro_0063</name>
</gene>
<dbReference type="Proteomes" id="UP000054736">
    <property type="component" value="Unassembled WGS sequence"/>
</dbReference>
<evidence type="ECO:0000256" key="1">
    <source>
        <dbReference type="SAM" id="Coils"/>
    </source>
</evidence>
<feature type="coiled-coil region" evidence="1">
    <location>
        <begin position="593"/>
        <end position="714"/>
    </location>
</feature>
<protein>
    <submittedName>
        <fullName evidence="3">Uncharacterized protein</fullName>
    </submittedName>
</protein>
<dbReference type="OrthoDB" id="5651756at2"/>
<feature type="coiled-coil region" evidence="1">
    <location>
        <begin position="495"/>
        <end position="522"/>
    </location>
</feature>
<dbReference type="STRING" id="1212489.Ldro_0063"/>
<keyword evidence="4" id="KW-1185">Reference proteome</keyword>
<keyword evidence="1" id="KW-0175">Coiled coil</keyword>
<evidence type="ECO:0000313" key="4">
    <source>
        <dbReference type="Proteomes" id="UP000054736"/>
    </source>
</evidence>
<organism evidence="3 4">
    <name type="scientific">Legionella drozanskii LLAP-1</name>
    <dbReference type="NCBI Taxonomy" id="1212489"/>
    <lineage>
        <taxon>Bacteria</taxon>
        <taxon>Pseudomonadati</taxon>
        <taxon>Pseudomonadota</taxon>
        <taxon>Gammaproteobacteria</taxon>
        <taxon>Legionellales</taxon>
        <taxon>Legionellaceae</taxon>
        <taxon>Legionella</taxon>
    </lineage>
</organism>
<accession>A0A0W0TDN1</accession>
<proteinExistence type="predicted"/>
<keyword evidence="2" id="KW-0812">Transmembrane</keyword>
<evidence type="ECO:0000313" key="3">
    <source>
        <dbReference type="EMBL" id="KTC93713.1"/>
    </source>
</evidence>
<feature type="coiled-coil region" evidence="1">
    <location>
        <begin position="919"/>
        <end position="946"/>
    </location>
</feature>
<reference evidence="3 4" key="1">
    <citation type="submission" date="2015-11" db="EMBL/GenBank/DDBJ databases">
        <title>Genomic analysis of 38 Legionella species identifies large and diverse effector repertoires.</title>
        <authorList>
            <person name="Burstein D."/>
            <person name="Amaro F."/>
            <person name="Zusman T."/>
            <person name="Lifshitz Z."/>
            <person name="Cohen O."/>
            <person name="Gilbert J.A."/>
            <person name="Pupko T."/>
            <person name="Shuman H.A."/>
            <person name="Segal G."/>
        </authorList>
    </citation>
    <scope>NUCLEOTIDE SEQUENCE [LARGE SCALE GENOMIC DNA]</scope>
    <source>
        <strain evidence="3 4">ATCC 700990</strain>
    </source>
</reference>
<name>A0A0W0TDN1_9GAMM</name>
<dbReference type="PATRIC" id="fig|1212489.4.peg.64"/>
<evidence type="ECO:0000256" key="2">
    <source>
        <dbReference type="SAM" id="Phobius"/>
    </source>
</evidence>
<dbReference type="EMBL" id="LNXY01000001">
    <property type="protein sequence ID" value="KTC93713.1"/>
    <property type="molecule type" value="Genomic_DNA"/>
</dbReference>
<feature type="coiled-coil region" evidence="1">
    <location>
        <begin position="996"/>
        <end position="1106"/>
    </location>
</feature>
<feature type="transmembrane region" description="Helical" evidence="2">
    <location>
        <begin position="1500"/>
        <end position="1521"/>
    </location>
</feature>
<sequence>MGRKRLTRPVTNEKFSSLDESPLGQLLNHLNNKLTALIDKNEKGKEQPTVAKSYATQKLKDLKNILEKSKALLKYYDKGGEPRGIYLIPFFKKVISFYSKLADSQEFDTAAYVFYKLVQKNLSNDVEHCQENIKQFNSSNIIAFKEKLKAELKKPHYEKASQIPGCDLNQYFDILDKVIDELDLVNTNNGLFDSKALVELLTQKIQASLFPRFNYQELIVSHPSMYNFIIEVIDLLDRLPAELNDTVSFLNPQAFTIDIKNSSLASLLPSNLDFLKVVVEHAPKLVEEQSNSTNEVTHDSTGFSYKVTNQDGEIDSLSIEDIFDQSIPTVISTLFAALNSYLHNYSETTHVKSEIAKAEWLQKFTRMEKNSAKRCLSEAKQLEMDFAEFKCSLEAESHSDKKVELLDKQIKGLAQSIEQLVDLANRNKNYEKQDVATLFGLYPELISNLQKDQRAGLDTSYMEDQLPEVIIARNRLLQFAVIPIKDALIFGPSQYSEIERLINSLKEKRKELVMQCEQEAKTWEIQVSDFHVRENERIDKELINYIKKTSELSESFEDNFENLKIDARFEFIAKQKNSVSLDLGRAREYLSAVQKLKKEILNNTAQLSRLLLEIEPKIAVQTAACYQSSRERAEQALVLLQRKITTLELRQKALEIQYNKAKSAQELSETMKSSDPSLFIELIESKIAGQVLQIEELKKKREQLLIKEKQKADLIKGKNTEAIRTPEALIAYQDKLRLQKDRFATQRTELIDALKFCTKTGANPETILSDENLSTHLGIQSAFDYMDSFIREYRQESKESRDKTFDQNMLQALEAAQEQITNTKGKINFSALDKKIKAILKSKRDRGFDVLLDNLQSHYHTKERWANYRNKEANDIEVIENTDLLLTFLTSHIVIYKMRIADRPKLLAFQDNENELSLLLALIDSIRVLNRNIEELSREHEQDCARKEKVFNDKAQLLEDEIRVLNPEVRVSEKELEGLTKEINILDTIIKLLKGHQLLSKEITELENQVSSLDAEALNLNQAKLMSGFDLANLKLQQLEDLLKAVDNLTDNTAYQDKINNIKKLLADSKRKIAQIIIENSCRKGLNDLQNQVAQGNEKLNAISLALDVKPEDEKLTQANQLIRLNSKFNQSTDLVQFVSAYLTRIPLLGTNLKMLDNKELKIEIEATIEHFNQLDKICRSQNSQCLEEIQSLLQVIRSELEQNKTKADVKFDENKTTYELNVIHLNEVDNYLTKFPSCELNQLKSSLDELGFGNEITNILASYEDLKQQMQNKNRVNSDLGKRVKARVEFATRFTTELTGYVIKRKSFKDRLFSHDAQARESFIERINLALDSYTKSGDSNAISTIIQEKKESFGGFKLRSILNCLLVELNEFDRTIPREYQAELDTIAVVNHDLALDYLEDINIPELTERMNKLYQEISKLHQFGDTILKDYEEQGNVAKNLAIALQTKADRFIIDNKDEFNKPELPLENRQFFLDFYADFRCHIHSKDNVMSQHTSWLPLIANLGLAALAILSLGIAIPVKRAVTELMVGKSVFFCRTDGLEHVDNIEQVISKNRAASAA</sequence>